<reference evidence="1 2" key="1">
    <citation type="submission" date="2013-11" db="EMBL/GenBank/DDBJ databases">
        <title>Opisthorchis viverrini - life in the bile duct.</title>
        <authorList>
            <person name="Young N.D."/>
            <person name="Nagarajan N."/>
            <person name="Lin S.J."/>
            <person name="Korhonen P.K."/>
            <person name="Jex A.R."/>
            <person name="Hall R.S."/>
            <person name="Safavi-Hemami H."/>
            <person name="Kaewkong W."/>
            <person name="Bertrand D."/>
            <person name="Gao S."/>
            <person name="Seet Q."/>
            <person name="Wongkham S."/>
            <person name="Teh B.T."/>
            <person name="Wongkham C."/>
            <person name="Intapan P.M."/>
            <person name="Maleewong W."/>
            <person name="Yang X."/>
            <person name="Hu M."/>
            <person name="Wang Z."/>
            <person name="Hofmann A."/>
            <person name="Sternberg P.W."/>
            <person name="Tan P."/>
            <person name="Wang J."/>
            <person name="Gasser R.B."/>
        </authorList>
    </citation>
    <scope>NUCLEOTIDE SEQUENCE [LARGE SCALE GENOMIC DNA]</scope>
</reference>
<accession>A0A075A2X6</accession>
<evidence type="ECO:0000313" key="2">
    <source>
        <dbReference type="Proteomes" id="UP000054324"/>
    </source>
</evidence>
<dbReference type="CTD" id="20314757"/>
<dbReference type="GeneID" id="20314757"/>
<keyword evidence="2" id="KW-1185">Reference proteome</keyword>
<dbReference type="Proteomes" id="UP000054324">
    <property type="component" value="Unassembled WGS sequence"/>
</dbReference>
<protein>
    <submittedName>
        <fullName evidence="1">Uncharacterized protein</fullName>
    </submittedName>
</protein>
<dbReference type="RefSeq" id="XP_009162637.1">
    <property type="nucleotide sequence ID" value="XM_009164373.1"/>
</dbReference>
<dbReference type="AlphaFoldDB" id="A0A075A2X6"/>
<name>A0A075A2X6_OPIVI</name>
<gene>
    <name evidence="1" type="ORF">T265_00569</name>
</gene>
<proteinExistence type="predicted"/>
<organism evidence="1 2">
    <name type="scientific">Opisthorchis viverrini</name>
    <name type="common">Southeast Asian liver fluke</name>
    <dbReference type="NCBI Taxonomy" id="6198"/>
    <lineage>
        <taxon>Eukaryota</taxon>
        <taxon>Metazoa</taxon>
        <taxon>Spiralia</taxon>
        <taxon>Lophotrochozoa</taxon>
        <taxon>Platyhelminthes</taxon>
        <taxon>Trematoda</taxon>
        <taxon>Digenea</taxon>
        <taxon>Opisthorchiida</taxon>
        <taxon>Opisthorchiata</taxon>
        <taxon>Opisthorchiidae</taxon>
        <taxon>Opisthorchis</taxon>
    </lineage>
</organism>
<dbReference type="EMBL" id="KL596623">
    <property type="protein sequence ID" value="KER33686.1"/>
    <property type="molecule type" value="Genomic_DNA"/>
</dbReference>
<evidence type="ECO:0000313" key="1">
    <source>
        <dbReference type="EMBL" id="KER33686.1"/>
    </source>
</evidence>
<dbReference type="KEGG" id="ovi:T265_00569"/>
<sequence>MRFDDFLEINNVFQAMTNVTLFSLDCVISWGEWDSSANGVALQINQAVPRLKFHCTTSINQGRHSLRVVNVSIWCAETTLAPKCQAGENLERIPENLVDTILMEEKLRVKQNTISDNFYLEND</sequence>